<sequence>MARYEIIIKNPTVTRENRNWRLIRRDSGDGRIQVIQEGDAPVGTVPYMLFGPILLTDVEIDLRKGSIVFEKHPAYREGFRILGPRLMSSYVLEYGENRFGFFLNGKDGNGKRGRQKE</sequence>
<accession>A0A1U7PJN3</accession>
<evidence type="ECO:0000313" key="1">
    <source>
        <dbReference type="EMBL" id="SIT69359.1"/>
    </source>
</evidence>
<evidence type="ECO:0000313" key="2">
    <source>
        <dbReference type="Proteomes" id="UP000187550"/>
    </source>
</evidence>
<keyword evidence="2" id="KW-1185">Reference proteome</keyword>
<protein>
    <submittedName>
        <fullName evidence="1">Uncharacterized protein</fullName>
    </submittedName>
</protein>
<name>A0A1U7PJN3_9BACI</name>
<dbReference type="OrthoDB" id="2453148at2"/>
<organism evidence="1 2">
    <name type="scientific">Edaphobacillus lindanitolerans</name>
    <dbReference type="NCBI Taxonomy" id="550447"/>
    <lineage>
        <taxon>Bacteria</taxon>
        <taxon>Bacillati</taxon>
        <taxon>Bacillota</taxon>
        <taxon>Bacilli</taxon>
        <taxon>Bacillales</taxon>
        <taxon>Bacillaceae</taxon>
        <taxon>Edaphobacillus</taxon>
    </lineage>
</organism>
<dbReference type="STRING" id="550447.SAMN05428946_0479"/>
<reference evidence="2" key="1">
    <citation type="submission" date="2017-01" db="EMBL/GenBank/DDBJ databases">
        <authorList>
            <person name="Varghese N."/>
            <person name="Submissions S."/>
        </authorList>
    </citation>
    <scope>NUCLEOTIDE SEQUENCE [LARGE SCALE GENOMIC DNA]</scope>
    <source>
        <strain evidence="2">MNA4</strain>
    </source>
</reference>
<dbReference type="RefSeq" id="WP_076756760.1">
    <property type="nucleotide sequence ID" value="NZ_FTPL01000001.1"/>
</dbReference>
<dbReference type="AlphaFoldDB" id="A0A1U7PJN3"/>
<dbReference type="Proteomes" id="UP000187550">
    <property type="component" value="Unassembled WGS sequence"/>
</dbReference>
<proteinExistence type="predicted"/>
<gene>
    <name evidence="1" type="ORF">SAMN05428946_0479</name>
</gene>
<dbReference type="EMBL" id="FTPL01000001">
    <property type="protein sequence ID" value="SIT69359.1"/>
    <property type="molecule type" value="Genomic_DNA"/>
</dbReference>